<dbReference type="GO" id="GO:1990904">
    <property type="term" value="C:ribonucleoprotein complex"/>
    <property type="evidence" value="ECO:0007669"/>
    <property type="project" value="UniProtKB-KW"/>
</dbReference>
<keyword evidence="3" id="KW-0687">Ribonucleoprotein</keyword>
<dbReference type="InterPro" id="IPR040610">
    <property type="entry name" value="SNRNP25_ubiquitin"/>
</dbReference>
<evidence type="ECO:0000259" key="2">
    <source>
        <dbReference type="Pfam" id="PF18036"/>
    </source>
</evidence>
<dbReference type="InterPro" id="IPR039690">
    <property type="entry name" value="SNRNP25"/>
</dbReference>
<dbReference type="GO" id="GO:0000398">
    <property type="term" value="P:mRNA splicing, via spliceosome"/>
    <property type="evidence" value="ECO:0007669"/>
    <property type="project" value="InterPro"/>
</dbReference>
<dbReference type="AlphaFoldDB" id="A0A1D1ZDF3"/>
<evidence type="ECO:0000313" key="3">
    <source>
        <dbReference type="EMBL" id="JAT64972.1"/>
    </source>
</evidence>
<dbReference type="EMBL" id="GDJX01002964">
    <property type="protein sequence ID" value="JAT64972.1"/>
    <property type="molecule type" value="Transcribed_RNA"/>
</dbReference>
<organism evidence="3">
    <name type="scientific">Anthurium amnicola</name>
    <dbReference type="NCBI Taxonomy" id="1678845"/>
    <lineage>
        <taxon>Eukaryota</taxon>
        <taxon>Viridiplantae</taxon>
        <taxon>Streptophyta</taxon>
        <taxon>Embryophyta</taxon>
        <taxon>Tracheophyta</taxon>
        <taxon>Spermatophyta</taxon>
        <taxon>Magnoliopsida</taxon>
        <taxon>Liliopsida</taxon>
        <taxon>Araceae</taxon>
        <taxon>Pothoideae</taxon>
        <taxon>Potheae</taxon>
        <taxon>Anthurium</taxon>
    </lineage>
</organism>
<gene>
    <name evidence="3" type="primary">SNRNP25_2</name>
    <name evidence="3" type="ORF">g.23224</name>
</gene>
<dbReference type="CDD" id="cd17058">
    <property type="entry name" value="Ubl_SNRNP25"/>
    <property type="match status" value="1"/>
</dbReference>
<dbReference type="Gene3D" id="3.10.20.90">
    <property type="entry name" value="Phosphatidylinositol 3-kinase Catalytic Subunit, Chain A, domain 1"/>
    <property type="match status" value="1"/>
</dbReference>
<accession>A0A1D1ZDF3</accession>
<feature type="region of interest" description="Disordered" evidence="1">
    <location>
        <begin position="1"/>
        <end position="46"/>
    </location>
</feature>
<sequence length="214" mass="24072">MRLLQSPTAVDNLPPPPHRSAPSSFESPNRGQMQGSSSTEDADDSTKVEDIFGYNSSTAKQARLQSMLSALLNDPILSDAPKKPTIADVDTLISLELGSAMKVSIMKMDNTSFDVAMLNSATVKDLKLAIKKKIEEMQQGQMGHRHISWKHVWSKFCLSHHNDKLIDDHSLLQDYGIRNNSQVHFIPCVVSRLSQRHSRRKKHRFFHGLSKSRI</sequence>
<reference evidence="3" key="1">
    <citation type="submission" date="2015-07" db="EMBL/GenBank/DDBJ databases">
        <title>Transcriptome Assembly of Anthurium amnicola.</title>
        <authorList>
            <person name="Suzuki J."/>
        </authorList>
    </citation>
    <scope>NUCLEOTIDE SEQUENCE</scope>
</reference>
<dbReference type="Pfam" id="PF18036">
    <property type="entry name" value="Ubiquitin_4"/>
    <property type="match status" value="1"/>
</dbReference>
<dbReference type="PANTHER" id="PTHR14942">
    <property type="entry name" value="U11/U12 SMALL NUCLEAR RIBONUCLEOPROTEIN 25 KDA PROTEIN"/>
    <property type="match status" value="1"/>
</dbReference>
<feature type="compositionally biased region" description="Polar residues" evidence="1">
    <location>
        <begin position="21"/>
        <end position="39"/>
    </location>
</feature>
<protein>
    <submittedName>
        <fullName evidence="3">U11/U12 small nuclear ribonucleoprotein</fullName>
    </submittedName>
</protein>
<name>A0A1D1ZDF3_9ARAE</name>
<proteinExistence type="predicted"/>
<dbReference type="PANTHER" id="PTHR14942:SF0">
    <property type="entry name" value="U11_U12 SMALL NUCLEAR RIBONUCLEOPROTEIN 25 KDA PROTEIN"/>
    <property type="match status" value="1"/>
</dbReference>
<feature type="domain" description="SNRNP25 ubiquitin-like" evidence="2">
    <location>
        <begin position="101"/>
        <end position="187"/>
    </location>
</feature>
<evidence type="ECO:0000256" key="1">
    <source>
        <dbReference type="SAM" id="MobiDB-lite"/>
    </source>
</evidence>
<dbReference type="SUPFAM" id="SSF54236">
    <property type="entry name" value="Ubiquitin-like"/>
    <property type="match status" value="1"/>
</dbReference>
<dbReference type="InterPro" id="IPR029071">
    <property type="entry name" value="Ubiquitin-like_domsf"/>
</dbReference>